<keyword evidence="4" id="KW-1185">Reference proteome</keyword>
<evidence type="ECO:0000313" key="4">
    <source>
        <dbReference type="Proteomes" id="UP000008792"/>
    </source>
</evidence>
<dbReference type="EMBL" id="CH940647">
    <property type="protein sequence ID" value="KRF84809.1"/>
    <property type="molecule type" value="Genomic_DNA"/>
</dbReference>
<dbReference type="InParanoid" id="A0A0Q9WJB9"/>
<dbReference type="FunCoup" id="A0A0Q9WJB9">
    <property type="interactions" value="18"/>
</dbReference>
<dbReference type="AlphaFoldDB" id="A0A0Q9WJB9"/>
<sequence length="492" mass="56184">MLEGSKISTRCLDAPNRRLFDFKTKEPLLSLRPITYLKPVYTFELASDLEKCLDLSTGTASEEFEMDLSLPDIRLNTFAPNNKLKILPENIDYSKLLSFETDSSFDSVERLPIAEQACVRGHQKDCELYFIADVDTVLKEVIVSDNREPQSPVQPRSGIFSGLFRNRLLSTRSMRNFFADANQKRIGLVYQDCRKLLTTDVVRLILEQMQQDLPRNLSAISSTDLATTAKVHSAWKKINNFALSVFDENINYSQPFCKSEEFNIPVQHETGVIDFLVDKSLKSCNSPIDNTVPDNMEMVLFDNLLSKPHAEDQEIISPNEEVNISVHNEESGNPVFKESESESDIELENSSIGRTESTLKSFHGMIDPIAIKETGMQIFREPTKLFVFDHLKLWKKIGEGWIEIWRLPDSGNCYMLLWDKNTGNLLVHMQVDGKWSVNFLTKSTNSCRWVYYNYANCPKGIREPLGCRFRDSKVASHFVSTVTNCSDKAMFN</sequence>
<proteinExistence type="predicted"/>
<name>A0A0Q9WJB9_DROVI</name>
<evidence type="ECO:0000313" key="3">
    <source>
        <dbReference type="EMBL" id="KRF84809.1"/>
    </source>
</evidence>
<evidence type="ECO:0000313" key="2">
    <source>
        <dbReference type="EMBL" id="KRF84808.1"/>
    </source>
</evidence>
<dbReference type="SUPFAM" id="SSF50729">
    <property type="entry name" value="PH domain-like"/>
    <property type="match status" value="1"/>
</dbReference>
<reference evidence="3 4" key="1">
    <citation type="journal article" date="2007" name="Nature">
        <title>Evolution of genes and genomes on the Drosophila phylogeny.</title>
        <authorList>
            <consortium name="Drosophila 12 Genomes Consortium"/>
            <person name="Clark A.G."/>
            <person name="Eisen M.B."/>
            <person name="Smith D.R."/>
            <person name="Bergman C.M."/>
            <person name="Oliver B."/>
            <person name="Markow T.A."/>
            <person name="Kaufman T.C."/>
            <person name="Kellis M."/>
            <person name="Gelbart W."/>
            <person name="Iyer V.N."/>
            <person name="Pollard D.A."/>
            <person name="Sackton T.B."/>
            <person name="Larracuente A.M."/>
            <person name="Singh N.D."/>
            <person name="Abad J.P."/>
            <person name="Abt D.N."/>
            <person name="Adryan B."/>
            <person name="Aguade M."/>
            <person name="Akashi H."/>
            <person name="Anderson W.W."/>
            <person name="Aquadro C.F."/>
            <person name="Ardell D.H."/>
            <person name="Arguello R."/>
            <person name="Artieri C.G."/>
            <person name="Barbash D.A."/>
            <person name="Barker D."/>
            <person name="Barsanti P."/>
            <person name="Batterham P."/>
            <person name="Batzoglou S."/>
            <person name="Begun D."/>
            <person name="Bhutkar A."/>
            <person name="Blanco E."/>
            <person name="Bosak S.A."/>
            <person name="Bradley R.K."/>
            <person name="Brand A.D."/>
            <person name="Brent M.R."/>
            <person name="Brooks A.N."/>
            <person name="Brown R.H."/>
            <person name="Butlin R.K."/>
            <person name="Caggese C."/>
            <person name="Calvi B.R."/>
            <person name="Bernardo de Carvalho A."/>
            <person name="Caspi A."/>
            <person name="Castrezana S."/>
            <person name="Celniker S.E."/>
            <person name="Chang J.L."/>
            <person name="Chapple C."/>
            <person name="Chatterji S."/>
            <person name="Chinwalla A."/>
            <person name="Civetta A."/>
            <person name="Clifton S.W."/>
            <person name="Comeron J.M."/>
            <person name="Costello J.C."/>
            <person name="Coyne J.A."/>
            <person name="Daub J."/>
            <person name="David R.G."/>
            <person name="Delcher A.L."/>
            <person name="Delehaunty K."/>
            <person name="Do C.B."/>
            <person name="Ebling H."/>
            <person name="Edwards K."/>
            <person name="Eickbush T."/>
            <person name="Evans J.D."/>
            <person name="Filipski A."/>
            <person name="Findeiss S."/>
            <person name="Freyhult E."/>
            <person name="Fulton L."/>
            <person name="Fulton R."/>
            <person name="Garcia A.C."/>
            <person name="Gardiner A."/>
            <person name="Garfield D.A."/>
            <person name="Garvin B.E."/>
            <person name="Gibson G."/>
            <person name="Gilbert D."/>
            <person name="Gnerre S."/>
            <person name="Godfrey J."/>
            <person name="Good R."/>
            <person name="Gotea V."/>
            <person name="Gravely B."/>
            <person name="Greenberg A.J."/>
            <person name="Griffiths-Jones S."/>
            <person name="Gross S."/>
            <person name="Guigo R."/>
            <person name="Gustafson E.A."/>
            <person name="Haerty W."/>
            <person name="Hahn M.W."/>
            <person name="Halligan D.L."/>
            <person name="Halpern A.L."/>
            <person name="Halter G.M."/>
            <person name="Han M.V."/>
            <person name="Heger A."/>
            <person name="Hillier L."/>
            <person name="Hinrichs A.S."/>
            <person name="Holmes I."/>
            <person name="Hoskins R.A."/>
            <person name="Hubisz M.J."/>
            <person name="Hultmark D."/>
            <person name="Huntley M.A."/>
            <person name="Jaffe D.B."/>
            <person name="Jagadeeshan S."/>
            <person name="Jeck W.R."/>
            <person name="Johnson J."/>
            <person name="Jones C.D."/>
            <person name="Jordan W.C."/>
            <person name="Karpen G.H."/>
            <person name="Kataoka E."/>
            <person name="Keightley P.D."/>
            <person name="Kheradpour P."/>
            <person name="Kirkness E.F."/>
            <person name="Koerich L.B."/>
            <person name="Kristiansen K."/>
            <person name="Kudrna D."/>
            <person name="Kulathinal R.J."/>
            <person name="Kumar S."/>
            <person name="Kwok R."/>
            <person name="Lander E."/>
            <person name="Langley C.H."/>
            <person name="Lapoint R."/>
            <person name="Lazzaro B.P."/>
            <person name="Lee S.J."/>
            <person name="Levesque L."/>
            <person name="Li R."/>
            <person name="Lin C.F."/>
            <person name="Lin M.F."/>
            <person name="Lindblad-Toh K."/>
            <person name="Llopart A."/>
            <person name="Long M."/>
            <person name="Low L."/>
            <person name="Lozovsky E."/>
            <person name="Lu J."/>
            <person name="Luo M."/>
            <person name="Machado C.A."/>
            <person name="Makalowski W."/>
            <person name="Marzo M."/>
            <person name="Matsuda M."/>
            <person name="Matzkin L."/>
            <person name="McAllister B."/>
            <person name="McBride C.S."/>
            <person name="McKernan B."/>
            <person name="McKernan K."/>
            <person name="Mendez-Lago M."/>
            <person name="Minx P."/>
            <person name="Mollenhauer M.U."/>
            <person name="Montooth K."/>
            <person name="Mount S.M."/>
            <person name="Mu X."/>
            <person name="Myers E."/>
            <person name="Negre B."/>
            <person name="Newfeld S."/>
            <person name="Nielsen R."/>
            <person name="Noor M.A."/>
            <person name="O'Grady P."/>
            <person name="Pachter L."/>
            <person name="Papaceit M."/>
            <person name="Parisi M.J."/>
            <person name="Parisi M."/>
            <person name="Parts L."/>
            <person name="Pedersen J.S."/>
            <person name="Pesole G."/>
            <person name="Phillippy A.M."/>
            <person name="Ponting C.P."/>
            <person name="Pop M."/>
            <person name="Porcelli D."/>
            <person name="Powell J.R."/>
            <person name="Prohaska S."/>
            <person name="Pruitt K."/>
            <person name="Puig M."/>
            <person name="Quesneville H."/>
            <person name="Ram K.R."/>
            <person name="Rand D."/>
            <person name="Rasmussen M.D."/>
            <person name="Reed L.K."/>
            <person name="Reenan R."/>
            <person name="Reily A."/>
            <person name="Remington K.A."/>
            <person name="Rieger T.T."/>
            <person name="Ritchie M.G."/>
            <person name="Robin C."/>
            <person name="Rogers Y.H."/>
            <person name="Rohde C."/>
            <person name="Rozas J."/>
            <person name="Rubenfield M.J."/>
            <person name="Ruiz A."/>
            <person name="Russo S."/>
            <person name="Salzberg S.L."/>
            <person name="Sanchez-Gracia A."/>
            <person name="Saranga D.J."/>
            <person name="Sato H."/>
            <person name="Schaeffer S.W."/>
            <person name="Schatz M.C."/>
            <person name="Schlenke T."/>
            <person name="Schwartz R."/>
            <person name="Segarra C."/>
            <person name="Singh R.S."/>
            <person name="Sirot L."/>
            <person name="Sirota M."/>
            <person name="Sisneros N.B."/>
            <person name="Smith C.D."/>
            <person name="Smith T.F."/>
            <person name="Spieth J."/>
            <person name="Stage D.E."/>
            <person name="Stark A."/>
            <person name="Stephan W."/>
            <person name="Strausberg R.L."/>
            <person name="Strempel S."/>
            <person name="Sturgill D."/>
            <person name="Sutton G."/>
            <person name="Sutton G.G."/>
            <person name="Tao W."/>
            <person name="Teichmann S."/>
            <person name="Tobari Y.N."/>
            <person name="Tomimura Y."/>
            <person name="Tsolas J.M."/>
            <person name="Valente V.L."/>
            <person name="Venter E."/>
            <person name="Venter J.C."/>
            <person name="Vicario S."/>
            <person name="Vieira F.G."/>
            <person name="Vilella A.J."/>
            <person name="Villasante A."/>
            <person name="Walenz B."/>
            <person name="Wang J."/>
            <person name="Wasserman M."/>
            <person name="Watts T."/>
            <person name="Wilson D."/>
            <person name="Wilson R.K."/>
            <person name="Wing R.A."/>
            <person name="Wolfner M.F."/>
            <person name="Wong A."/>
            <person name="Wong G.K."/>
            <person name="Wu C.I."/>
            <person name="Wu G."/>
            <person name="Yamamoto D."/>
            <person name="Yang H.P."/>
            <person name="Yang S.P."/>
            <person name="Yorke J.A."/>
            <person name="Yoshida K."/>
            <person name="Zdobnov E."/>
            <person name="Zhang P."/>
            <person name="Zhang Y."/>
            <person name="Zimin A.V."/>
            <person name="Baldwin J."/>
            <person name="Abdouelleil A."/>
            <person name="Abdulkadir J."/>
            <person name="Abebe A."/>
            <person name="Abera B."/>
            <person name="Abreu J."/>
            <person name="Acer S.C."/>
            <person name="Aftuck L."/>
            <person name="Alexander A."/>
            <person name="An P."/>
            <person name="Anderson E."/>
            <person name="Anderson S."/>
            <person name="Arachi H."/>
            <person name="Azer M."/>
            <person name="Bachantsang P."/>
            <person name="Barry A."/>
            <person name="Bayul T."/>
            <person name="Berlin A."/>
            <person name="Bessette D."/>
            <person name="Bloom T."/>
            <person name="Blye J."/>
            <person name="Boguslavskiy L."/>
            <person name="Bonnet C."/>
            <person name="Boukhgalter B."/>
            <person name="Bourzgui I."/>
            <person name="Brown A."/>
            <person name="Cahill P."/>
            <person name="Channer S."/>
            <person name="Cheshatsang Y."/>
            <person name="Chuda L."/>
            <person name="Citroen M."/>
            <person name="Collymore A."/>
            <person name="Cooke P."/>
            <person name="Costello M."/>
            <person name="D'Aco K."/>
            <person name="Daza R."/>
            <person name="De Haan G."/>
            <person name="DeGray S."/>
            <person name="DeMaso C."/>
            <person name="Dhargay N."/>
            <person name="Dooley K."/>
            <person name="Dooley E."/>
            <person name="Doricent M."/>
            <person name="Dorje P."/>
            <person name="Dorjee K."/>
            <person name="Dupes A."/>
            <person name="Elong R."/>
            <person name="Falk J."/>
            <person name="Farina A."/>
            <person name="Faro S."/>
            <person name="Ferguson D."/>
            <person name="Fisher S."/>
            <person name="Foley C.D."/>
            <person name="Franke A."/>
            <person name="Friedrich D."/>
            <person name="Gadbois L."/>
            <person name="Gearin G."/>
            <person name="Gearin C.R."/>
            <person name="Giannoukos G."/>
            <person name="Goode T."/>
            <person name="Graham J."/>
            <person name="Grandbois E."/>
            <person name="Grewal S."/>
            <person name="Gyaltsen K."/>
            <person name="Hafez N."/>
            <person name="Hagos B."/>
            <person name="Hall J."/>
            <person name="Henson C."/>
            <person name="Hollinger A."/>
            <person name="Honan T."/>
            <person name="Huard M.D."/>
            <person name="Hughes L."/>
            <person name="Hurhula B."/>
            <person name="Husby M.E."/>
            <person name="Kamat A."/>
            <person name="Kanga B."/>
            <person name="Kashin S."/>
            <person name="Khazanovich D."/>
            <person name="Kisner P."/>
            <person name="Lance K."/>
            <person name="Lara M."/>
            <person name="Lee W."/>
            <person name="Lennon N."/>
            <person name="Letendre F."/>
            <person name="LeVine R."/>
            <person name="Lipovsky A."/>
            <person name="Liu X."/>
            <person name="Liu J."/>
            <person name="Liu S."/>
            <person name="Lokyitsang T."/>
            <person name="Lokyitsang Y."/>
            <person name="Lubonja R."/>
            <person name="Lui A."/>
            <person name="MacDonald P."/>
            <person name="Magnisalis V."/>
            <person name="Maru K."/>
            <person name="Matthews C."/>
            <person name="McCusker W."/>
            <person name="McDonough S."/>
            <person name="Mehta T."/>
            <person name="Meldrim J."/>
            <person name="Meneus L."/>
            <person name="Mihai O."/>
            <person name="Mihalev A."/>
            <person name="Mihova T."/>
            <person name="Mittelman R."/>
            <person name="Mlenga V."/>
            <person name="Montmayeur A."/>
            <person name="Mulrain L."/>
            <person name="Navidi A."/>
            <person name="Naylor J."/>
            <person name="Negash T."/>
            <person name="Nguyen T."/>
            <person name="Nguyen N."/>
            <person name="Nicol R."/>
            <person name="Norbu C."/>
            <person name="Norbu N."/>
            <person name="Novod N."/>
            <person name="O'Neill B."/>
            <person name="Osman S."/>
            <person name="Markiewicz E."/>
            <person name="Oyono O.L."/>
            <person name="Patti C."/>
            <person name="Phunkhang P."/>
            <person name="Pierre F."/>
            <person name="Priest M."/>
            <person name="Raghuraman S."/>
            <person name="Rege F."/>
            <person name="Reyes R."/>
            <person name="Rise C."/>
            <person name="Rogov P."/>
            <person name="Ross K."/>
            <person name="Ryan E."/>
            <person name="Settipalli S."/>
            <person name="Shea T."/>
            <person name="Sherpa N."/>
            <person name="Shi L."/>
            <person name="Shih D."/>
            <person name="Sparrow T."/>
            <person name="Spaulding J."/>
            <person name="Stalker J."/>
            <person name="Stange-Thomann N."/>
            <person name="Stavropoulos S."/>
            <person name="Stone C."/>
            <person name="Strader C."/>
            <person name="Tesfaye S."/>
            <person name="Thomson T."/>
            <person name="Thoulutsang Y."/>
            <person name="Thoulutsang D."/>
            <person name="Topham K."/>
            <person name="Topping I."/>
            <person name="Tsamla T."/>
            <person name="Vassiliev H."/>
            <person name="Vo A."/>
            <person name="Wangchuk T."/>
            <person name="Wangdi T."/>
            <person name="Weiand M."/>
            <person name="Wilkinson J."/>
            <person name="Wilson A."/>
            <person name="Yadav S."/>
            <person name="Young G."/>
            <person name="Yu Q."/>
            <person name="Zembek L."/>
            <person name="Zhong D."/>
            <person name="Zimmer A."/>
            <person name="Zwirko Z."/>
            <person name="Jaffe D.B."/>
            <person name="Alvarez P."/>
            <person name="Brockman W."/>
            <person name="Butler J."/>
            <person name="Chin C."/>
            <person name="Gnerre S."/>
            <person name="Grabherr M."/>
            <person name="Kleber M."/>
            <person name="Mauceli E."/>
            <person name="MacCallum I."/>
        </authorList>
    </citation>
    <scope>NUCLEOTIDE SEQUENCE [LARGE SCALE GENOMIC DNA]</scope>
    <source>
        <strain evidence="3">TSC#15010-1051.87</strain>
        <strain evidence="4">Tucson 15010-1051.87</strain>
    </source>
</reference>
<protein>
    <submittedName>
        <fullName evidence="2">Uncharacterized protein, isoform A</fullName>
    </submittedName>
    <submittedName>
        <fullName evidence="3">Uncharacterized protein, isoform B</fullName>
    </submittedName>
</protein>
<dbReference type="OrthoDB" id="10255247at2759"/>
<dbReference type="Proteomes" id="UP000008792">
    <property type="component" value="Unassembled WGS sequence"/>
</dbReference>
<organism evidence="3 4">
    <name type="scientific">Drosophila virilis</name>
    <name type="common">Fruit fly</name>
    <dbReference type="NCBI Taxonomy" id="7244"/>
    <lineage>
        <taxon>Eukaryota</taxon>
        <taxon>Metazoa</taxon>
        <taxon>Ecdysozoa</taxon>
        <taxon>Arthropoda</taxon>
        <taxon>Hexapoda</taxon>
        <taxon>Insecta</taxon>
        <taxon>Pterygota</taxon>
        <taxon>Neoptera</taxon>
        <taxon>Endopterygota</taxon>
        <taxon>Diptera</taxon>
        <taxon>Brachycera</taxon>
        <taxon>Muscomorpha</taxon>
        <taxon>Ephydroidea</taxon>
        <taxon>Drosophilidae</taxon>
        <taxon>Drosophila</taxon>
    </lineage>
</organism>
<reference evidence="3" key="2">
    <citation type="journal article" date="2008" name="Bioinformatics">
        <title>Assembly reconciliation.</title>
        <authorList>
            <person name="Zimin A.V."/>
            <person name="Smith D.R."/>
            <person name="Sutton G."/>
            <person name="Yorke J.A."/>
        </authorList>
    </citation>
    <scope>NUCLEOTIDE SEQUENCE</scope>
    <source>
        <strain evidence="3">TSC#15010-1051.87</strain>
    </source>
</reference>
<accession>A0A0Q9WJB9</accession>
<dbReference type="Gene3D" id="2.30.29.30">
    <property type="entry name" value="Pleckstrin-homology domain (PH domain)/Phosphotyrosine-binding domain (PTB)"/>
    <property type="match status" value="1"/>
</dbReference>
<gene>
    <name evidence="3" type="primary">Dvir\GJ26900</name>
    <name evidence="3" type="ORF">Dvir_GJ26900</name>
</gene>
<evidence type="ECO:0000256" key="1">
    <source>
        <dbReference type="SAM" id="MobiDB-lite"/>
    </source>
</evidence>
<dbReference type="InterPro" id="IPR011993">
    <property type="entry name" value="PH-like_dom_sf"/>
</dbReference>
<reference evidence="3" key="3">
    <citation type="submission" date="2015-11" db="EMBL/GenBank/DDBJ databases">
        <authorList>
            <consortium name="FlyBase"/>
        </authorList>
    </citation>
    <scope>NUCLEOTIDE SEQUENCE</scope>
    <source>
        <strain evidence="3">TSC#15010-1051.87</strain>
    </source>
</reference>
<feature type="region of interest" description="Disordered" evidence="1">
    <location>
        <begin position="331"/>
        <end position="350"/>
    </location>
</feature>
<dbReference type="EMBL" id="CH940647">
    <property type="protein sequence ID" value="KRF84808.1"/>
    <property type="molecule type" value="Genomic_DNA"/>
</dbReference>